<feature type="transmembrane region" description="Helical" evidence="2">
    <location>
        <begin position="317"/>
        <end position="339"/>
    </location>
</feature>
<keyword evidence="2" id="KW-1133">Transmembrane helix</keyword>
<dbReference type="Proteomes" id="UP000439591">
    <property type="component" value="Unassembled WGS sequence"/>
</dbReference>
<feature type="transmembrane region" description="Helical" evidence="2">
    <location>
        <begin position="238"/>
        <end position="258"/>
    </location>
</feature>
<feature type="transmembrane region" description="Helical" evidence="2">
    <location>
        <begin position="162"/>
        <end position="182"/>
    </location>
</feature>
<feature type="transmembrane region" description="Helical" evidence="2">
    <location>
        <begin position="390"/>
        <end position="415"/>
    </location>
</feature>
<evidence type="ECO:0000256" key="1">
    <source>
        <dbReference type="ARBA" id="ARBA00022448"/>
    </source>
</evidence>
<name>A0A5S9N555_9GAMM</name>
<evidence type="ECO:0000313" key="3">
    <source>
        <dbReference type="EMBL" id="CAA0082852.1"/>
    </source>
</evidence>
<protein>
    <submittedName>
        <fullName evidence="4">Multidrug resistance protein MdtK</fullName>
    </submittedName>
</protein>
<reference evidence="5 6" key="1">
    <citation type="submission" date="2019-11" db="EMBL/GenBank/DDBJ databases">
        <authorList>
            <person name="Holert J."/>
        </authorList>
    </citation>
    <scope>NUCLEOTIDE SEQUENCE [LARGE SCALE GENOMIC DNA]</scope>
    <source>
        <strain evidence="4">BC3_2A</strain>
        <strain evidence="3">SB11_1A</strain>
    </source>
</reference>
<dbReference type="AlphaFoldDB" id="A0A5S9N555"/>
<sequence>MNSMVSMRSNLAVAWPLAFNALLVQSMLMIDTLLVAPLGELSVAAMGIASTVVAFVLGIKIAIGNGIQLLIGRAHGRKKQDELAVVYWVGLFVNVTSALVFFFVLSVFGSNLVAIITNDAELAEVVERYIAISKYVILITAYTQVCTAFYNGRGSSTVPLKGFLIELPFNVLLSYILINGFWEFRALGVEGAAWGSVAAVLLRAIFLYFSLRAEKGVDLCYPRGQPFLAEVQRQSAEIFPIAANFFVISVGVTVYQLLYAQLDLIEFVAITLLFPWLRAGTQFTNAWAQAAAISLSQAMGGRFKQDLNVFVKDSVKIGMVLSMIIAGLFLLLSQCLPFIYSDVDADTHRALATIAPLYIALPVLRAYNTVSGNILRALGESSRVLKIHFITQWLVSLPLCALLILYFDVSIFWAFAMIPLEELFKTIPFYKYKRLSMSRVAFG</sequence>
<accession>A0A5S9N555</accession>
<dbReference type="InterPro" id="IPR002528">
    <property type="entry name" value="MATE_fam"/>
</dbReference>
<dbReference type="EMBL" id="CACSIK010000001">
    <property type="protein sequence ID" value="CAA0082852.1"/>
    <property type="molecule type" value="Genomic_DNA"/>
</dbReference>
<organism evidence="4 6">
    <name type="scientific">Zhongshania aliphaticivorans</name>
    <dbReference type="NCBI Taxonomy" id="1470434"/>
    <lineage>
        <taxon>Bacteria</taxon>
        <taxon>Pseudomonadati</taxon>
        <taxon>Pseudomonadota</taxon>
        <taxon>Gammaproteobacteria</taxon>
        <taxon>Cellvibrionales</taxon>
        <taxon>Spongiibacteraceae</taxon>
        <taxon>Zhongshania</taxon>
    </lineage>
</organism>
<dbReference type="InterPro" id="IPR050222">
    <property type="entry name" value="MATE_MdtK"/>
</dbReference>
<dbReference type="GO" id="GO:0005886">
    <property type="term" value="C:plasma membrane"/>
    <property type="evidence" value="ECO:0007669"/>
    <property type="project" value="TreeGrafter"/>
</dbReference>
<keyword evidence="1" id="KW-0813">Transport</keyword>
<feature type="transmembrane region" description="Helical" evidence="2">
    <location>
        <begin position="129"/>
        <end position="150"/>
    </location>
</feature>
<dbReference type="Proteomes" id="UP000435877">
    <property type="component" value="Unassembled WGS sequence"/>
</dbReference>
<dbReference type="Pfam" id="PF01554">
    <property type="entry name" value="MatE"/>
    <property type="match status" value="2"/>
</dbReference>
<evidence type="ECO:0000313" key="5">
    <source>
        <dbReference type="Proteomes" id="UP000435877"/>
    </source>
</evidence>
<evidence type="ECO:0000256" key="2">
    <source>
        <dbReference type="SAM" id="Phobius"/>
    </source>
</evidence>
<keyword evidence="2" id="KW-0472">Membrane</keyword>
<gene>
    <name evidence="4" type="primary">mdtK</name>
    <name evidence="3" type="ORF">IHBHHGIJ_00470</name>
    <name evidence="4" type="ORF">KFEGEMFD_00680</name>
</gene>
<dbReference type="GO" id="GO:0015297">
    <property type="term" value="F:antiporter activity"/>
    <property type="evidence" value="ECO:0007669"/>
    <property type="project" value="InterPro"/>
</dbReference>
<proteinExistence type="predicted"/>
<feature type="transmembrane region" description="Helical" evidence="2">
    <location>
        <begin position="84"/>
        <end position="109"/>
    </location>
</feature>
<keyword evidence="5" id="KW-1185">Reference proteome</keyword>
<feature type="transmembrane region" description="Helical" evidence="2">
    <location>
        <begin position="42"/>
        <end position="63"/>
    </location>
</feature>
<dbReference type="PANTHER" id="PTHR43298">
    <property type="entry name" value="MULTIDRUG RESISTANCE PROTEIN NORM-RELATED"/>
    <property type="match status" value="1"/>
</dbReference>
<dbReference type="GO" id="GO:0042910">
    <property type="term" value="F:xenobiotic transmembrane transporter activity"/>
    <property type="evidence" value="ECO:0007669"/>
    <property type="project" value="InterPro"/>
</dbReference>
<evidence type="ECO:0000313" key="4">
    <source>
        <dbReference type="EMBL" id="CAA0083935.1"/>
    </source>
</evidence>
<evidence type="ECO:0000313" key="6">
    <source>
        <dbReference type="Proteomes" id="UP000439591"/>
    </source>
</evidence>
<dbReference type="PANTHER" id="PTHR43298:SF2">
    <property type="entry name" value="FMN_FAD EXPORTER YEEO-RELATED"/>
    <property type="match status" value="1"/>
</dbReference>
<dbReference type="EMBL" id="CACSIM010000001">
    <property type="protein sequence ID" value="CAA0083935.1"/>
    <property type="molecule type" value="Genomic_DNA"/>
</dbReference>
<feature type="transmembrane region" description="Helical" evidence="2">
    <location>
        <begin position="194"/>
        <end position="211"/>
    </location>
</feature>
<keyword evidence="2" id="KW-0812">Transmembrane</keyword>